<dbReference type="VEuPathDB" id="ToxoDB:CSUI_000113"/>
<evidence type="ECO:0000256" key="2">
    <source>
        <dbReference type="SAM" id="MobiDB-lite"/>
    </source>
</evidence>
<feature type="coiled-coil region" evidence="1">
    <location>
        <begin position="1062"/>
        <end position="1089"/>
    </location>
</feature>
<feature type="compositionally biased region" description="Basic and acidic residues" evidence="2">
    <location>
        <begin position="1001"/>
        <end position="1014"/>
    </location>
</feature>
<evidence type="ECO:0000313" key="5">
    <source>
        <dbReference type="Proteomes" id="UP000221165"/>
    </source>
</evidence>
<name>A0A2C6LF78_9APIC</name>
<evidence type="ECO:0000313" key="4">
    <source>
        <dbReference type="EMBL" id="PHJ26029.1"/>
    </source>
</evidence>
<feature type="region of interest" description="Disordered" evidence="2">
    <location>
        <begin position="1269"/>
        <end position="1307"/>
    </location>
</feature>
<feature type="domain" description="Glyoxalase/fosfomycin resistance/dioxygenase" evidence="3">
    <location>
        <begin position="577"/>
        <end position="608"/>
    </location>
</feature>
<accession>A0A2C6LF78</accession>
<dbReference type="InterPro" id="IPR029068">
    <property type="entry name" value="Glyas_Bleomycin-R_OHBP_Dase"/>
</dbReference>
<evidence type="ECO:0000256" key="1">
    <source>
        <dbReference type="SAM" id="Coils"/>
    </source>
</evidence>
<reference evidence="4 5" key="1">
    <citation type="journal article" date="2017" name="Int. J. Parasitol.">
        <title>The genome of the protozoan parasite Cystoisospora suis and a reverse vaccinology approach to identify vaccine candidates.</title>
        <authorList>
            <person name="Palmieri N."/>
            <person name="Shrestha A."/>
            <person name="Ruttkowski B."/>
            <person name="Beck T."/>
            <person name="Vogl C."/>
            <person name="Tomley F."/>
            <person name="Blake D.P."/>
            <person name="Joachim A."/>
        </authorList>
    </citation>
    <scope>NUCLEOTIDE SEQUENCE [LARGE SCALE GENOMIC DNA]</scope>
    <source>
        <strain evidence="4 5">Wien I</strain>
    </source>
</reference>
<gene>
    <name evidence="4" type="ORF">CSUI_000113</name>
</gene>
<dbReference type="SUPFAM" id="SSF54593">
    <property type="entry name" value="Glyoxalase/Bleomycin resistance protein/Dihydroxybiphenyl dioxygenase"/>
    <property type="match status" value="1"/>
</dbReference>
<feature type="region of interest" description="Disordered" evidence="2">
    <location>
        <begin position="613"/>
        <end position="666"/>
    </location>
</feature>
<keyword evidence="1" id="KW-0175">Coiled coil</keyword>
<feature type="region of interest" description="Disordered" evidence="2">
    <location>
        <begin position="1001"/>
        <end position="1039"/>
    </location>
</feature>
<feature type="compositionally biased region" description="Basic and acidic residues" evidence="2">
    <location>
        <begin position="656"/>
        <end position="666"/>
    </location>
</feature>
<comment type="caution">
    <text evidence="4">The sequence shown here is derived from an EMBL/GenBank/DDBJ whole genome shotgun (WGS) entry which is preliminary data.</text>
</comment>
<protein>
    <submittedName>
        <fullName evidence="4">Glyoxalase family protein</fullName>
    </submittedName>
</protein>
<dbReference type="Gene3D" id="3.10.180.10">
    <property type="entry name" value="2,3-Dihydroxybiphenyl 1,2-Dioxygenase, domain 1"/>
    <property type="match status" value="1"/>
</dbReference>
<feature type="region of interest" description="Disordered" evidence="2">
    <location>
        <begin position="1376"/>
        <end position="1396"/>
    </location>
</feature>
<dbReference type="GeneID" id="94423558"/>
<sequence length="1396" mass="153268">MDDKLRFYRASLQLAYIFSPLGSDGTGGSHFSSTDDNFVTSPISSSLAEAAVHEEPMNSTTDFPSFYSPAGSSLTPQIPKSAMSCAVGRWGCKTREVTGSSRRILGHPKKEHALASTDRDLRPFTFGLHTKARRGLVCFYAGRARGCPRTQGVCPDKGCGKPSLSTKSLVNDGLIGRKDRETTRNNDSWCVAEQTSPHHLLGGRVCGYLFCMLLVCTFKPTFATASLHASELQPMKGQGPLLKLRYGVGAHPLCHDLSTSSRSFHKPAVSPAEYVSAVANKAQRRSLRRTRVFWAVGTQGVIDSKPLVLASFQAKRTCDQRPAGTRKAGWLGQQERRRCGMGWSRRHHVHRLDQVEGLVSVCRLLSKTALYLTCSGTAPGKQYTRLRLACNALTGGTSTKSLGWPPACLSRGEQDSENAGSCGLSHSVFSISSAFASLAEEARTPCPSSSRRKGSGCSPRQTASGFLFLRAPGGREPLIVQRDGCRLRGTTSLNARRPQTSCIRRVQGSVRSRWHKNENVEATKLVAVRGSNRSFSTFAVAQEHNASTQTQPGVSEQGDPCSFPGQGGGSMEVGPRRLLHVRLRVRDLSKMVRFYTEILGMRVLGYAFTPSCSRGQTHASSDEGGGGSSKQGSETFRGKAGDAMECPGPVSVVGREGNKNESTRPDTVEVLSHGFASWRQEAKGGSATAAAPSAWRVGEGFVSKPNRDSVRVTAQNTGIVSGSQNADAKEEGESSGGVDIEALIAQHRRESQLHPPHVETTNNRGARGSETTAALRRAADAAEFAGPRTTVLLGYPLEESGSTRVAARSLDTLKIELVYVPRVSELLARLDERTRTEDASEERQFLRVLRQHMMGHSKDLPTLNRARQFERRRNRLDRGFHGFLGFTACLPSLEMLTDQAVEAHGGKLFQLPAKRKIVPSMVPDEHARKDIWVQCAYVLDPEGNGVEVTQITDDSSIGLVPASAMQEHHKLRSWEAYMHHQERDVRLQEVKRQILQLRPYLEQRQERPSDEERGSVFSPKNPECRNCEPGQQRAENGNVQQSLGGEAEALRKALNIRVVGDHKTHQERLELLEDALEAMQQEAATQQEQPYVQLQARKKPFLQKVRAYTGRMLVADRFYCRQMQMALVRYKSHLFERLYPWSRFAGVSKTFGCPRSFARAVEGASALPEADQAAEAGVEEFSEMEKIAQGGDMMSIPAEWESESSTDPAGASRKAYATEAAERQVPQLEMIYAFDEDIIRIHPCFGYLAIGVDDVAAAVAAYQAHTPLHSDTSAEGSGDENGDETEPARTCAADPSPSPASCGSPDSAPLQNYRSACDAAQEAFAQSLRRSGLELNTAMVRDADGYPIMLMRNEWARRYYEQLHCNLLMHENELQRRQETTNREATVSPQGEPGRA</sequence>
<evidence type="ECO:0000259" key="3">
    <source>
        <dbReference type="Pfam" id="PF00903"/>
    </source>
</evidence>
<organism evidence="4 5">
    <name type="scientific">Cystoisospora suis</name>
    <dbReference type="NCBI Taxonomy" id="483139"/>
    <lineage>
        <taxon>Eukaryota</taxon>
        <taxon>Sar</taxon>
        <taxon>Alveolata</taxon>
        <taxon>Apicomplexa</taxon>
        <taxon>Conoidasida</taxon>
        <taxon>Coccidia</taxon>
        <taxon>Eucoccidiorida</taxon>
        <taxon>Eimeriorina</taxon>
        <taxon>Sarcocystidae</taxon>
        <taxon>Cystoisospora</taxon>
    </lineage>
</organism>
<dbReference type="RefSeq" id="XP_067927675.1">
    <property type="nucleotide sequence ID" value="XM_068060347.1"/>
</dbReference>
<keyword evidence="5" id="KW-1185">Reference proteome</keyword>
<dbReference type="InterPro" id="IPR004360">
    <property type="entry name" value="Glyas_Fos-R_dOase_dom"/>
</dbReference>
<dbReference type="Pfam" id="PF00903">
    <property type="entry name" value="Glyoxalase"/>
    <property type="match status" value="1"/>
</dbReference>
<dbReference type="OrthoDB" id="16820at2759"/>
<dbReference type="Proteomes" id="UP000221165">
    <property type="component" value="Unassembled WGS sequence"/>
</dbReference>
<proteinExistence type="predicted"/>
<dbReference type="EMBL" id="MIGC01000045">
    <property type="protein sequence ID" value="PHJ26029.1"/>
    <property type="molecule type" value="Genomic_DNA"/>
</dbReference>